<name>A0ABT5R879_9GAMM</name>
<feature type="transmembrane region" description="Helical" evidence="5">
    <location>
        <begin position="574"/>
        <end position="598"/>
    </location>
</feature>
<dbReference type="Gene3D" id="1.10.3720.10">
    <property type="entry name" value="MetI-like"/>
    <property type="match status" value="1"/>
</dbReference>
<keyword evidence="4 5" id="KW-0472">Membrane</keyword>
<dbReference type="PANTHER" id="PTHR42727">
    <property type="entry name" value="PHOSPHATE TRANSPORT SYSTEM PERMEASE PROTEIN"/>
    <property type="match status" value="1"/>
</dbReference>
<dbReference type="SUPFAM" id="SSF51004">
    <property type="entry name" value="C-terminal (heme d1) domain of cytochrome cd1-nitrite reductase"/>
    <property type="match status" value="1"/>
</dbReference>
<evidence type="ECO:0000313" key="8">
    <source>
        <dbReference type="Proteomes" id="UP001149400"/>
    </source>
</evidence>
<keyword evidence="2 5" id="KW-0812">Transmembrane</keyword>
<evidence type="ECO:0000256" key="5">
    <source>
        <dbReference type="SAM" id="Phobius"/>
    </source>
</evidence>
<dbReference type="SUPFAM" id="SSF161098">
    <property type="entry name" value="MetI-like"/>
    <property type="match status" value="1"/>
</dbReference>
<protein>
    <submittedName>
        <fullName evidence="7">ABC transporter permease subunit</fullName>
    </submittedName>
</protein>
<reference evidence="7" key="1">
    <citation type="submission" date="2021-12" db="EMBL/GenBank/DDBJ databases">
        <title>Enterovibrio ZSDZ35 sp. nov. and Enterovibrio ZSDZ42 sp. nov., isolated from coastal seawater in Qingdao.</title>
        <authorList>
            <person name="Zhang P."/>
        </authorList>
    </citation>
    <scope>NUCLEOTIDE SEQUENCE</scope>
    <source>
        <strain evidence="7">ZSDZ42</strain>
    </source>
</reference>
<organism evidence="7 8">
    <name type="scientific">Enterovibrio gelatinilyticus</name>
    <dbReference type="NCBI Taxonomy" id="2899819"/>
    <lineage>
        <taxon>Bacteria</taxon>
        <taxon>Pseudomonadati</taxon>
        <taxon>Pseudomonadota</taxon>
        <taxon>Gammaproteobacteria</taxon>
        <taxon>Vibrionales</taxon>
        <taxon>Vibrionaceae</taxon>
        <taxon>Enterovibrio</taxon>
    </lineage>
</organism>
<dbReference type="PANTHER" id="PTHR42727:SF1">
    <property type="entry name" value="PHOSPHATE TRANSPORT SYSTEM PERMEASE"/>
    <property type="match status" value="1"/>
</dbReference>
<dbReference type="CDD" id="cd06261">
    <property type="entry name" value="TM_PBP2"/>
    <property type="match status" value="1"/>
</dbReference>
<sequence>MANATHSLMQGDPRRRIKDKLARLSVTGGGLVVLFALLLIFFYLAYVVLPLFKSPDVTLSEQLDLNLSGAPVQIGVDENNQLGFRYSDAGDLTVFSLRGDHDVLVNRQVASSPTSFFAQDASTGFSAYGSDDGSVSFQRLRFVAHYNDGARHFTPDVHVLDTLQLGDVDQTVSSLSFSINGNERVVAGVVGDTVNIVTEVEAIERLRVAIPSEKTATVLVTPNGRKLFEMVGDELNIYNLSTTKLALRETVNIKDVTGQKPISMTLLAGGHSLLIRLEDGRIGQWFDVVKSNTRTLTMVREFSTPKGRLAVEAHRNVFTNLADNGELSLWHAPSESWDGFEFLTLSGGVEALTFSPRADRLLVEQAQRLTVLDVDNSHPDVSITSLWKEIWYEGYSEPDYVWQSTSGSDAFEGKLSAVPVVFGTIKVAAYALIFAIPMAVGGAIYTAYFMPSGLRKVVKPTIEIMEALPTVILGFLAGLWLAPIVESHLPAMFIIFFAMPVSFLLTAVVWTYIPRGWRKRVPAGGHLIILVPLILIIGFSAFSLGPWVEQTFLGGDSRVFVTDVLGVNFDQRNAIVVGIAMGFAVIPTIFTIAEDAIFSVPSHLTNGSLALGATHWQTLTRVVLLTASPGVFSAVMMGLGRAVGETMIVLMATGNTPLMEWNPFEGLRTLSANIAVEMPESEVGSSHYRVLFLTAFILFSFTFLINTVAEFVRQQLREKYRAL</sequence>
<keyword evidence="8" id="KW-1185">Reference proteome</keyword>
<feature type="domain" description="ABC transmembrane type-1" evidence="6">
    <location>
        <begin position="421"/>
        <end position="709"/>
    </location>
</feature>
<evidence type="ECO:0000256" key="3">
    <source>
        <dbReference type="ARBA" id="ARBA00022989"/>
    </source>
</evidence>
<evidence type="ECO:0000256" key="2">
    <source>
        <dbReference type="ARBA" id="ARBA00022692"/>
    </source>
</evidence>
<keyword evidence="3 5" id="KW-1133">Transmembrane helix</keyword>
<feature type="transmembrane region" description="Helical" evidence="5">
    <location>
        <begin position="491"/>
        <end position="513"/>
    </location>
</feature>
<evidence type="ECO:0000259" key="6">
    <source>
        <dbReference type="PROSITE" id="PS50928"/>
    </source>
</evidence>
<dbReference type="Proteomes" id="UP001149400">
    <property type="component" value="Unassembled WGS sequence"/>
</dbReference>
<feature type="transmembrane region" description="Helical" evidence="5">
    <location>
        <begin position="525"/>
        <end position="548"/>
    </location>
</feature>
<evidence type="ECO:0000256" key="4">
    <source>
        <dbReference type="ARBA" id="ARBA00023136"/>
    </source>
</evidence>
<comment type="caution">
    <text evidence="7">The sequence shown here is derived from an EMBL/GenBank/DDBJ whole genome shotgun (WGS) entry which is preliminary data.</text>
</comment>
<accession>A0ABT5R879</accession>
<feature type="transmembrane region" description="Helical" evidence="5">
    <location>
        <begin position="462"/>
        <end position="485"/>
    </location>
</feature>
<dbReference type="PROSITE" id="PS50928">
    <property type="entry name" value="ABC_TM1"/>
    <property type="match status" value="1"/>
</dbReference>
<dbReference type="InterPro" id="IPR035906">
    <property type="entry name" value="MetI-like_sf"/>
</dbReference>
<evidence type="ECO:0000313" key="7">
    <source>
        <dbReference type="EMBL" id="MDD1795956.1"/>
    </source>
</evidence>
<dbReference type="InterPro" id="IPR000515">
    <property type="entry name" value="MetI-like"/>
</dbReference>
<feature type="transmembrane region" description="Helical" evidence="5">
    <location>
        <begin position="619"/>
        <end position="639"/>
    </location>
</feature>
<dbReference type="EMBL" id="JAJUBC010000038">
    <property type="protein sequence ID" value="MDD1795956.1"/>
    <property type="molecule type" value="Genomic_DNA"/>
</dbReference>
<feature type="transmembrane region" description="Helical" evidence="5">
    <location>
        <begin position="690"/>
        <end position="712"/>
    </location>
</feature>
<proteinExistence type="predicted"/>
<evidence type="ECO:0000256" key="1">
    <source>
        <dbReference type="ARBA" id="ARBA00004651"/>
    </source>
</evidence>
<dbReference type="RefSeq" id="WP_274166720.1">
    <property type="nucleotide sequence ID" value="NZ_JAJUBC010000038.1"/>
</dbReference>
<comment type="subcellular location">
    <subcellularLocation>
        <location evidence="1">Cell membrane</location>
        <topology evidence="1">Multi-pass membrane protein</topology>
    </subcellularLocation>
</comment>
<feature type="transmembrane region" description="Helical" evidence="5">
    <location>
        <begin position="427"/>
        <end position="450"/>
    </location>
</feature>
<feature type="transmembrane region" description="Helical" evidence="5">
    <location>
        <begin position="21"/>
        <end position="46"/>
    </location>
</feature>
<gene>
    <name evidence="7" type="ORF">LRP50_22815</name>
</gene>
<dbReference type="InterPro" id="IPR011048">
    <property type="entry name" value="Haem_d1_sf"/>
</dbReference>